<sequence>MIDQQPGKRWTARKTMDSQENDGQPWKILLPITLWNQFNEHQGNMLQSMTETTPLIFGLRLGVTTFNSVSLTTKSTSVFLINPPVSEDLQLRQWYDNHRTEIQELVRTRNFRNNELLLPYPNDEDTTSIIKAVESFENSKTAWVTGKITLPVQERGFSYTACANCQKPLEADITWIVTCPSCRVESEIIAMSRMTVTIYDGTGTIQATMYTPDMDKFIPFTATKLKESEEMGKNLHDAIAAVVQSSPITAFIRAYTTHYRGTD</sequence>
<evidence type="ECO:0000313" key="1">
    <source>
        <dbReference type="EMBL" id="KAI3767793.1"/>
    </source>
</evidence>
<accession>A0ACB9FAI2</accession>
<reference evidence="1 2" key="2">
    <citation type="journal article" date="2022" name="Mol. Ecol. Resour.">
        <title>The genomes of chicory, endive, great burdock and yacon provide insights into Asteraceae paleo-polyploidization history and plant inulin production.</title>
        <authorList>
            <person name="Fan W."/>
            <person name="Wang S."/>
            <person name="Wang H."/>
            <person name="Wang A."/>
            <person name="Jiang F."/>
            <person name="Liu H."/>
            <person name="Zhao H."/>
            <person name="Xu D."/>
            <person name="Zhang Y."/>
        </authorList>
    </citation>
    <scope>NUCLEOTIDE SEQUENCE [LARGE SCALE GENOMIC DNA]</scope>
    <source>
        <strain evidence="2">cv. Punajuju</strain>
        <tissue evidence="1">Leaves</tissue>
    </source>
</reference>
<proteinExistence type="predicted"/>
<name>A0ACB9FAI2_CICIN</name>
<reference evidence="2" key="1">
    <citation type="journal article" date="2022" name="Mol. Ecol. Resour.">
        <title>The genomes of chicory, endive, great burdock and yacon provide insights into Asteraceae palaeo-polyploidization history and plant inulin production.</title>
        <authorList>
            <person name="Fan W."/>
            <person name="Wang S."/>
            <person name="Wang H."/>
            <person name="Wang A."/>
            <person name="Jiang F."/>
            <person name="Liu H."/>
            <person name="Zhao H."/>
            <person name="Xu D."/>
            <person name="Zhang Y."/>
        </authorList>
    </citation>
    <scope>NUCLEOTIDE SEQUENCE [LARGE SCALE GENOMIC DNA]</scope>
    <source>
        <strain evidence="2">cv. Punajuju</strain>
    </source>
</reference>
<evidence type="ECO:0000313" key="2">
    <source>
        <dbReference type="Proteomes" id="UP001055811"/>
    </source>
</evidence>
<organism evidence="1 2">
    <name type="scientific">Cichorium intybus</name>
    <name type="common">Chicory</name>
    <dbReference type="NCBI Taxonomy" id="13427"/>
    <lineage>
        <taxon>Eukaryota</taxon>
        <taxon>Viridiplantae</taxon>
        <taxon>Streptophyta</taxon>
        <taxon>Embryophyta</taxon>
        <taxon>Tracheophyta</taxon>
        <taxon>Spermatophyta</taxon>
        <taxon>Magnoliopsida</taxon>
        <taxon>eudicotyledons</taxon>
        <taxon>Gunneridae</taxon>
        <taxon>Pentapetalae</taxon>
        <taxon>asterids</taxon>
        <taxon>campanulids</taxon>
        <taxon>Asterales</taxon>
        <taxon>Asteraceae</taxon>
        <taxon>Cichorioideae</taxon>
        <taxon>Cichorieae</taxon>
        <taxon>Cichoriinae</taxon>
        <taxon>Cichorium</taxon>
    </lineage>
</organism>
<gene>
    <name evidence="1" type="ORF">L2E82_18201</name>
</gene>
<protein>
    <submittedName>
        <fullName evidence="1">Uncharacterized protein</fullName>
    </submittedName>
</protein>
<dbReference type="EMBL" id="CM042011">
    <property type="protein sequence ID" value="KAI3767793.1"/>
    <property type="molecule type" value="Genomic_DNA"/>
</dbReference>
<dbReference type="Proteomes" id="UP001055811">
    <property type="component" value="Linkage Group LG03"/>
</dbReference>
<keyword evidence="2" id="KW-1185">Reference proteome</keyword>
<comment type="caution">
    <text evidence="1">The sequence shown here is derived from an EMBL/GenBank/DDBJ whole genome shotgun (WGS) entry which is preliminary data.</text>
</comment>